<dbReference type="EMBL" id="JAODUP010000880">
    <property type="protein sequence ID" value="KAK2143078.1"/>
    <property type="molecule type" value="Genomic_DNA"/>
</dbReference>
<evidence type="ECO:0000256" key="1">
    <source>
        <dbReference type="SAM" id="SignalP"/>
    </source>
</evidence>
<feature type="signal peptide" evidence="1">
    <location>
        <begin position="1"/>
        <end position="20"/>
    </location>
</feature>
<dbReference type="PANTHER" id="PTHR33748">
    <property type="entry name" value="PROTEIN CBG04600"/>
    <property type="match status" value="1"/>
</dbReference>
<keyword evidence="3" id="KW-1185">Reference proteome</keyword>
<dbReference type="PANTHER" id="PTHR33748:SF5">
    <property type="entry name" value="GROUND-LIKE DOMAIN-CONTAINING PROTEIN"/>
    <property type="match status" value="1"/>
</dbReference>
<feature type="chain" id="PRO_5042286512" evidence="1">
    <location>
        <begin position="21"/>
        <end position="106"/>
    </location>
</feature>
<evidence type="ECO:0000313" key="3">
    <source>
        <dbReference type="Proteomes" id="UP001208570"/>
    </source>
</evidence>
<keyword evidence="1" id="KW-0732">Signal</keyword>
<dbReference type="Proteomes" id="UP001208570">
    <property type="component" value="Unassembled WGS sequence"/>
</dbReference>
<dbReference type="GO" id="GO:0005892">
    <property type="term" value="C:acetylcholine-gated channel complex"/>
    <property type="evidence" value="ECO:0007669"/>
    <property type="project" value="InterPro"/>
</dbReference>
<name>A0AAD9MT13_9ANNE</name>
<protein>
    <submittedName>
        <fullName evidence="2">Uncharacterized protein</fullName>
    </submittedName>
</protein>
<organism evidence="2 3">
    <name type="scientific">Paralvinella palmiformis</name>
    <dbReference type="NCBI Taxonomy" id="53620"/>
    <lineage>
        <taxon>Eukaryota</taxon>
        <taxon>Metazoa</taxon>
        <taxon>Spiralia</taxon>
        <taxon>Lophotrochozoa</taxon>
        <taxon>Annelida</taxon>
        <taxon>Polychaeta</taxon>
        <taxon>Sedentaria</taxon>
        <taxon>Canalipalpata</taxon>
        <taxon>Terebellida</taxon>
        <taxon>Terebelliformia</taxon>
        <taxon>Alvinellidae</taxon>
        <taxon>Paralvinella</taxon>
    </lineage>
</organism>
<dbReference type="Pfam" id="PF17175">
    <property type="entry name" value="MOLO1"/>
    <property type="match status" value="1"/>
</dbReference>
<reference evidence="2" key="1">
    <citation type="journal article" date="2023" name="Mol. Biol. Evol.">
        <title>Third-Generation Sequencing Reveals the Adaptive Role of the Epigenome in Three Deep-Sea Polychaetes.</title>
        <authorList>
            <person name="Perez M."/>
            <person name="Aroh O."/>
            <person name="Sun Y."/>
            <person name="Lan Y."/>
            <person name="Juniper S.K."/>
            <person name="Young C.R."/>
            <person name="Angers B."/>
            <person name="Qian P.Y."/>
        </authorList>
    </citation>
    <scope>NUCLEOTIDE SEQUENCE</scope>
    <source>
        <strain evidence="2">P08H-3</strain>
    </source>
</reference>
<proteinExistence type="predicted"/>
<comment type="caution">
    <text evidence="2">The sequence shown here is derived from an EMBL/GenBank/DDBJ whole genome shotgun (WGS) entry which is preliminary data.</text>
</comment>
<accession>A0AAD9MT13</accession>
<sequence>MWMSLSRIITFVFLTMEVTAQDKRRHRNKGKAMGGNLGPNRNVDYTTETSVGLRRQQTGFRIWTLDTYPNPQTEPTLCGRHGYRSFLCDPDGVLTRNEGNNHYTKI</sequence>
<dbReference type="AlphaFoldDB" id="A0AAD9MT13"/>
<dbReference type="InterPro" id="IPR033438">
    <property type="entry name" value="MOLO1"/>
</dbReference>
<gene>
    <name evidence="2" type="ORF">LSH36_880g01000</name>
</gene>
<evidence type="ECO:0000313" key="2">
    <source>
        <dbReference type="EMBL" id="KAK2143078.1"/>
    </source>
</evidence>